<proteinExistence type="predicted"/>
<dbReference type="AlphaFoldDB" id="A0ABD7X7L2"/>
<dbReference type="RefSeq" id="WP_275000573.1">
    <property type="nucleotide sequence ID" value="NZ_CP118739.1"/>
</dbReference>
<evidence type="ECO:0000313" key="1">
    <source>
        <dbReference type="EMBL" id="WEA57284.1"/>
    </source>
</evidence>
<evidence type="ECO:0000313" key="2">
    <source>
        <dbReference type="Proteomes" id="UP001214131"/>
    </source>
</evidence>
<accession>A0ABD7X7L2</accession>
<name>A0ABD7X7L2_PEDPE</name>
<sequence>MVNKDRLSDDKYPMLMDKKTVAEYLGVSKSSVDVFLLNDNLSAAAFEPSKFKRNFFIKTKVNKWLEGLQ</sequence>
<dbReference type="Proteomes" id="UP001214131">
    <property type="component" value="Chromosome"/>
</dbReference>
<gene>
    <name evidence="1" type="ORF">PWB86_08865</name>
</gene>
<protein>
    <recommendedName>
        <fullName evidence="3">DNA-binding protein</fullName>
    </recommendedName>
</protein>
<organism evidence="1 2">
    <name type="scientific">Pediococcus pentosaceus</name>
    <dbReference type="NCBI Taxonomy" id="1255"/>
    <lineage>
        <taxon>Bacteria</taxon>
        <taxon>Bacillati</taxon>
        <taxon>Bacillota</taxon>
        <taxon>Bacilli</taxon>
        <taxon>Lactobacillales</taxon>
        <taxon>Lactobacillaceae</taxon>
        <taxon>Pediococcus</taxon>
    </lineage>
</organism>
<evidence type="ECO:0008006" key="3">
    <source>
        <dbReference type="Google" id="ProtNLM"/>
    </source>
</evidence>
<dbReference type="EMBL" id="CP118739">
    <property type="protein sequence ID" value="WEA57284.1"/>
    <property type="molecule type" value="Genomic_DNA"/>
</dbReference>
<reference evidence="1 2" key="1">
    <citation type="submission" date="2023-02" db="EMBL/GenBank/DDBJ databases">
        <title>Comparative genomics and fermentation flavor characterization of five lactic acid bacteria reveal flavor biosynthesis metabolic pathways in fermented muskmelon puree.</title>
        <authorList>
            <person name="Yuan L."/>
            <person name="Li M."/>
            <person name="Xu X."/>
            <person name="Lao F."/>
            <person name="Wu J."/>
        </authorList>
    </citation>
    <scope>NUCLEOTIDE SEQUENCE [LARGE SCALE GENOMIC DNA]</scope>
    <source>
        <strain evidence="1 2">Ca-4</strain>
    </source>
</reference>